<organism evidence="1">
    <name type="scientific">uncultured marine thaumarchaeote KM3_99_A02</name>
    <dbReference type="NCBI Taxonomy" id="1456353"/>
    <lineage>
        <taxon>Archaea</taxon>
        <taxon>Nitrososphaerota</taxon>
        <taxon>environmental samples</taxon>
    </lineage>
</organism>
<evidence type="ECO:0000313" key="1">
    <source>
        <dbReference type="EMBL" id="AIF21257.1"/>
    </source>
</evidence>
<dbReference type="EMBL" id="KF901186">
    <property type="protein sequence ID" value="AIF21257.1"/>
    <property type="molecule type" value="Genomic_DNA"/>
</dbReference>
<reference evidence="1" key="1">
    <citation type="journal article" date="2014" name="Genome Biol. Evol.">
        <title>Pangenome evidence for extensive interdomain horizontal transfer affecting lineage core and shell genes in uncultured planktonic thaumarchaeota and euryarchaeota.</title>
        <authorList>
            <person name="Deschamps P."/>
            <person name="Zivanovic Y."/>
            <person name="Moreira D."/>
            <person name="Rodriguez-Valera F."/>
            <person name="Lopez-Garcia P."/>
        </authorList>
    </citation>
    <scope>NUCLEOTIDE SEQUENCE</scope>
</reference>
<name>A0A075I370_9ARCH</name>
<sequence>MKETNLLAELIEIQHSEPLSFSLFAKGNRYQLKNIKILEKSTPLTKRALRGGVYISDKFVYQIRAIIFDSSLANSLSNFMLGPNFEFDDLKISIDNGVGKWSSVSIIVNLVSSIQKQSKTELTMNIIKICQE</sequence>
<accession>A0A075I370</accession>
<protein>
    <submittedName>
        <fullName evidence="1">Uncharacterized protein</fullName>
    </submittedName>
</protein>
<dbReference type="AlphaFoldDB" id="A0A075I370"/>
<proteinExistence type="predicted"/>